<proteinExistence type="predicted"/>
<feature type="non-terminal residue" evidence="2">
    <location>
        <position position="55"/>
    </location>
</feature>
<evidence type="ECO:0000313" key="3">
    <source>
        <dbReference type="Proteomes" id="UP000018888"/>
    </source>
</evidence>
<reference evidence="2 3" key="1">
    <citation type="journal article" date="2013" name="Proc. Natl. Acad. Sci. U.S.A.">
        <title>Genome of an arbuscular mycorrhizal fungus provides insight into the oldest plant symbiosis.</title>
        <authorList>
            <person name="Tisserant E."/>
            <person name="Malbreil M."/>
            <person name="Kuo A."/>
            <person name="Kohler A."/>
            <person name="Symeonidi A."/>
            <person name="Balestrini R."/>
            <person name="Charron P."/>
            <person name="Duensing N."/>
            <person name="Frei Dit Frey N."/>
            <person name="Gianinazzi-Pearson V."/>
            <person name="Gilbert L.B."/>
            <person name="Handa Y."/>
            <person name="Herr J.R."/>
            <person name="Hijri M."/>
            <person name="Koul R."/>
            <person name="Kawaguchi M."/>
            <person name="Krajinski F."/>
            <person name="Lammers P.J."/>
            <person name="Masclaux F.G."/>
            <person name="Murat C."/>
            <person name="Morin E."/>
            <person name="Ndikumana S."/>
            <person name="Pagni M."/>
            <person name="Petitpierre D."/>
            <person name="Requena N."/>
            <person name="Rosikiewicz P."/>
            <person name="Riley R."/>
            <person name="Saito K."/>
            <person name="San Clemente H."/>
            <person name="Shapiro H."/>
            <person name="van Tuinen D."/>
            <person name="Becard G."/>
            <person name="Bonfante P."/>
            <person name="Paszkowski U."/>
            <person name="Shachar-Hill Y.Y."/>
            <person name="Tuskan G.A."/>
            <person name="Young P.W."/>
            <person name="Sanders I.R."/>
            <person name="Henrissat B."/>
            <person name="Rensing S.A."/>
            <person name="Grigoriev I.V."/>
            <person name="Corradi N."/>
            <person name="Roux C."/>
            <person name="Martin F."/>
        </authorList>
    </citation>
    <scope>NUCLEOTIDE SEQUENCE [LARGE SCALE GENOMIC DNA]</scope>
    <source>
        <strain evidence="2 3">DAOM 197198</strain>
    </source>
</reference>
<accession>A0A2P4QVU1</accession>
<keyword evidence="3" id="KW-1185">Reference proteome</keyword>
<comment type="caution">
    <text evidence="2">The sequence shown here is derived from an EMBL/GenBank/DDBJ whole genome shotgun (WGS) entry which is preliminary data.</text>
</comment>
<protein>
    <submittedName>
        <fullName evidence="2">Uncharacterized protein</fullName>
    </submittedName>
</protein>
<sequence length="55" mass="6932">MYMVLHLKLLEQYMATHHIFYYLIFVHLTLQIIQNLICKNLYQYLIYFHYGNLYE</sequence>
<keyword evidence="1" id="KW-0472">Membrane</keyword>
<name>A0A2P4QVU1_RHIID</name>
<evidence type="ECO:0000313" key="2">
    <source>
        <dbReference type="EMBL" id="POG81749.1"/>
    </source>
</evidence>
<keyword evidence="1" id="KW-1133">Transmembrane helix</keyword>
<gene>
    <name evidence="2" type="ORF">GLOIN_2v1504979</name>
</gene>
<dbReference type="EMBL" id="AUPC02000009">
    <property type="protein sequence ID" value="POG81749.1"/>
    <property type="molecule type" value="Genomic_DNA"/>
</dbReference>
<reference evidence="2 3" key="2">
    <citation type="journal article" date="2018" name="New Phytol.">
        <title>High intraspecific genome diversity in the model arbuscular mycorrhizal symbiont Rhizophagus irregularis.</title>
        <authorList>
            <person name="Chen E.C.H."/>
            <person name="Morin E."/>
            <person name="Beaudet D."/>
            <person name="Noel J."/>
            <person name="Yildirir G."/>
            <person name="Ndikumana S."/>
            <person name="Charron P."/>
            <person name="St-Onge C."/>
            <person name="Giorgi J."/>
            <person name="Kruger M."/>
            <person name="Marton T."/>
            <person name="Ropars J."/>
            <person name="Grigoriev I.V."/>
            <person name="Hainaut M."/>
            <person name="Henrissat B."/>
            <person name="Roux C."/>
            <person name="Martin F."/>
            <person name="Corradi N."/>
        </authorList>
    </citation>
    <scope>NUCLEOTIDE SEQUENCE [LARGE SCALE GENOMIC DNA]</scope>
    <source>
        <strain evidence="2 3">DAOM 197198</strain>
    </source>
</reference>
<dbReference type="Proteomes" id="UP000018888">
    <property type="component" value="Unassembled WGS sequence"/>
</dbReference>
<feature type="transmembrane region" description="Helical" evidence="1">
    <location>
        <begin position="20"/>
        <end position="38"/>
    </location>
</feature>
<keyword evidence="1" id="KW-0812">Transmembrane</keyword>
<evidence type="ECO:0000256" key="1">
    <source>
        <dbReference type="SAM" id="Phobius"/>
    </source>
</evidence>
<dbReference type="AlphaFoldDB" id="A0A2P4QVU1"/>
<organism evidence="2 3">
    <name type="scientific">Rhizophagus irregularis (strain DAOM 181602 / DAOM 197198 / MUCL 43194)</name>
    <name type="common">Arbuscular mycorrhizal fungus</name>
    <name type="synonym">Glomus intraradices</name>
    <dbReference type="NCBI Taxonomy" id="747089"/>
    <lineage>
        <taxon>Eukaryota</taxon>
        <taxon>Fungi</taxon>
        <taxon>Fungi incertae sedis</taxon>
        <taxon>Mucoromycota</taxon>
        <taxon>Glomeromycotina</taxon>
        <taxon>Glomeromycetes</taxon>
        <taxon>Glomerales</taxon>
        <taxon>Glomeraceae</taxon>
        <taxon>Rhizophagus</taxon>
    </lineage>
</organism>